<keyword evidence="6" id="KW-0443">Lipid metabolism</keyword>
<evidence type="ECO:0000256" key="9">
    <source>
        <dbReference type="ARBA" id="ARBA00023264"/>
    </source>
</evidence>
<sequence>MPPPMTPQQRKKQRELHQYRDDHGHFSLVRNFRLADLITIMNGVCGTLSILSSARYIILSANIPGPPSTAAIRTLYFAHLLPVLGFGFDALDGKVARWMGGGSMLGQEMDSLADLVSFGVAPAVLAFTLGLRTPLDLFALLLFVSCGLARLARFNATVALIPSDPSGKSKYFEGLPIPSSLALTSMMACWVKQGTYAHPGLAKNNDVPFGVVTLWGEDGGSGQVHVVSALFALWGAMMVSKTLRIPKL</sequence>
<evidence type="ECO:0000256" key="1">
    <source>
        <dbReference type="ARBA" id="ARBA00004141"/>
    </source>
</evidence>
<accession>A0ABZ2ASG2</accession>
<dbReference type="GeneID" id="89988339"/>
<proteinExistence type="inferred from homology"/>
<dbReference type="PROSITE" id="PS00379">
    <property type="entry name" value="CDP_ALCOHOL_P_TRANSF"/>
    <property type="match status" value="1"/>
</dbReference>
<keyword evidence="13" id="KW-1185">Reference proteome</keyword>
<evidence type="ECO:0000256" key="5">
    <source>
        <dbReference type="ARBA" id="ARBA00022989"/>
    </source>
</evidence>
<evidence type="ECO:0000256" key="11">
    <source>
        <dbReference type="SAM" id="Phobius"/>
    </source>
</evidence>
<evidence type="ECO:0000256" key="4">
    <source>
        <dbReference type="ARBA" id="ARBA00022692"/>
    </source>
</evidence>
<name>A0ABZ2ASG2_9TREE</name>
<keyword evidence="5 11" id="KW-1133">Transmembrane helix</keyword>
<evidence type="ECO:0000313" key="13">
    <source>
        <dbReference type="Proteomes" id="UP001432216"/>
    </source>
</evidence>
<comment type="similarity">
    <text evidence="10">Belongs to the CDP-alcohol phosphatidyltransferase class-I family.</text>
</comment>
<protein>
    <submittedName>
        <fullName evidence="12">CDP-diacylglycerol-serine O-phosphatidyltransferase</fullName>
    </submittedName>
</protein>
<keyword evidence="2" id="KW-0444">Lipid biosynthesis</keyword>
<feature type="transmembrane region" description="Helical" evidence="11">
    <location>
        <begin position="70"/>
        <end position="91"/>
    </location>
</feature>
<evidence type="ECO:0000256" key="8">
    <source>
        <dbReference type="ARBA" id="ARBA00023209"/>
    </source>
</evidence>
<feature type="transmembrane region" description="Helical" evidence="11">
    <location>
        <begin position="112"/>
        <end position="131"/>
    </location>
</feature>
<dbReference type="PANTHER" id="PTHR14269">
    <property type="entry name" value="CDP-DIACYLGLYCEROL--GLYCEROL-3-PHOSPHATE 3-PHOSPHATIDYLTRANSFERASE-RELATED"/>
    <property type="match status" value="1"/>
</dbReference>
<evidence type="ECO:0000256" key="6">
    <source>
        <dbReference type="ARBA" id="ARBA00023098"/>
    </source>
</evidence>
<gene>
    <name evidence="12" type="ORF">IAS62_001564</name>
</gene>
<keyword evidence="7 11" id="KW-0472">Membrane</keyword>
<evidence type="ECO:0000256" key="3">
    <source>
        <dbReference type="ARBA" id="ARBA00022679"/>
    </source>
</evidence>
<keyword evidence="9" id="KW-1208">Phospholipid metabolism</keyword>
<dbReference type="InterPro" id="IPR050324">
    <property type="entry name" value="CDP-alcohol_PTase-I"/>
</dbReference>
<evidence type="ECO:0000256" key="2">
    <source>
        <dbReference type="ARBA" id="ARBA00022516"/>
    </source>
</evidence>
<dbReference type="EMBL" id="CP143807">
    <property type="protein sequence ID" value="WVO20271.1"/>
    <property type="molecule type" value="Genomic_DNA"/>
</dbReference>
<dbReference type="Proteomes" id="UP001432216">
    <property type="component" value="Chromosome 2"/>
</dbReference>
<comment type="subcellular location">
    <subcellularLocation>
        <location evidence="1">Membrane</location>
        <topology evidence="1">Multi-pass membrane protein</topology>
    </subcellularLocation>
</comment>
<dbReference type="InterPro" id="IPR000462">
    <property type="entry name" value="CDP-OH_P_trans"/>
</dbReference>
<dbReference type="InterPro" id="IPR043130">
    <property type="entry name" value="CDP-OH_PTrfase_TM_dom"/>
</dbReference>
<dbReference type="PANTHER" id="PTHR14269:SF61">
    <property type="entry name" value="CDP-DIACYLGLYCEROL--SERINE O-PHOSPHATIDYLTRANSFERASE"/>
    <property type="match status" value="1"/>
</dbReference>
<dbReference type="RefSeq" id="XP_064719511.1">
    <property type="nucleotide sequence ID" value="XM_064863439.1"/>
</dbReference>
<dbReference type="Pfam" id="PF01066">
    <property type="entry name" value="CDP-OH_P_transf"/>
    <property type="match status" value="1"/>
</dbReference>
<keyword evidence="8" id="KW-0594">Phospholipid biosynthesis</keyword>
<evidence type="ECO:0000313" key="12">
    <source>
        <dbReference type="EMBL" id="WVO20271.1"/>
    </source>
</evidence>
<evidence type="ECO:0000256" key="10">
    <source>
        <dbReference type="RuleBase" id="RU003750"/>
    </source>
</evidence>
<dbReference type="Gene3D" id="1.20.120.1760">
    <property type="match status" value="1"/>
</dbReference>
<organism evidence="12 13">
    <name type="scientific">Cryptococcus decagattii</name>
    <dbReference type="NCBI Taxonomy" id="1859122"/>
    <lineage>
        <taxon>Eukaryota</taxon>
        <taxon>Fungi</taxon>
        <taxon>Dikarya</taxon>
        <taxon>Basidiomycota</taxon>
        <taxon>Agaricomycotina</taxon>
        <taxon>Tremellomycetes</taxon>
        <taxon>Tremellales</taxon>
        <taxon>Cryptococcaceae</taxon>
        <taxon>Cryptococcus</taxon>
        <taxon>Cryptococcus gattii species complex</taxon>
    </lineage>
</organism>
<evidence type="ECO:0000256" key="7">
    <source>
        <dbReference type="ARBA" id="ARBA00023136"/>
    </source>
</evidence>
<keyword evidence="3 10" id="KW-0808">Transferase</keyword>
<keyword evidence="4 11" id="KW-0812">Transmembrane</keyword>
<feature type="transmembrane region" description="Helical" evidence="11">
    <location>
        <begin position="37"/>
        <end position="58"/>
    </location>
</feature>
<reference evidence="12 13" key="1">
    <citation type="submission" date="2024-01" db="EMBL/GenBank/DDBJ databases">
        <title>Comparative genomics of Cryptococcus and Kwoniella reveals pathogenesis evolution and contrasting modes of karyotype evolution via chromosome fusion or intercentromeric recombination.</title>
        <authorList>
            <person name="Coelho M.A."/>
            <person name="David-Palma M."/>
            <person name="Shea T."/>
            <person name="Bowers K."/>
            <person name="McGinley-Smith S."/>
            <person name="Mohammad A.W."/>
            <person name="Gnirke A."/>
            <person name="Yurkov A.M."/>
            <person name="Nowrousian M."/>
            <person name="Sun S."/>
            <person name="Cuomo C.A."/>
            <person name="Heitman J."/>
        </authorList>
    </citation>
    <scope>NUCLEOTIDE SEQUENCE [LARGE SCALE GENOMIC DNA]</scope>
    <source>
        <strain evidence="12 13">7685027</strain>
    </source>
</reference>
<dbReference type="InterPro" id="IPR048254">
    <property type="entry name" value="CDP_ALCOHOL_P_TRANSF_CS"/>
</dbReference>